<sequence>MKKQLLVLMILATLMSCSNDDDNQSQILEMRVNHFQNTGPRLVPVLTYLVQEGDNIGTDNWTKFYSTIDGFNYQPGTIYTLSVKAEPIDNPPDDASSIKYTLLEIQSTQEVDNETLFKIDLKMEKIL</sequence>
<dbReference type="EMBL" id="JBHTIV010000002">
    <property type="protein sequence ID" value="MFD0930998.1"/>
    <property type="molecule type" value="Genomic_DNA"/>
</dbReference>
<accession>A0ABW3GMT2</accession>
<dbReference type="PROSITE" id="PS51257">
    <property type="entry name" value="PROKAR_LIPOPROTEIN"/>
    <property type="match status" value="1"/>
</dbReference>
<evidence type="ECO:0000313" key="3">
    <source>
        <dbReference type="EMBL" id="MFD0930998.1"/>
    </source>
</evidence>
<evidence type="ECO:0000259" key="2">
    <source>
        <dbReference type="Pfam" id="PF14302"/>
    </source>
</evidence>
<feature type="chain" id="PRO_5045772111" evidence="1">
    <location>
        <begin position="21"/>
        <end position="127"/>
    </location>
</feature>
<gene>
    <name evidence="3" type="ORF">ACFQ0R_00150</name>
</gene>
<protein>
    <submittedName>
        <fullName evidence="3">DUF4377 domain-containing protein</fullName>
    </submittedName>
</protein>
<dbReference type="RefSeq" id="WP_379656340.1">
    <property type="nucleotide sequence ID" value="NZ_JBHTIV010000002.1"/>
</dbReference>
<reference evidence="4" key="1">
    <citation type="journal article" date="2019" name="Int. J. Syst. Evol. Microbiol.">
        <title>The Global Catalogue of Microorganisms (GCM) 10K type strain sequencing project: providing services to taxonomists for standard genome sequencing and annotation.</title>
        <authorList>
            <consortium name="The Broad Institute Genomics Platform"/>
            <consortium name="The Broad Institute Genome Sequencing Center for Infectious Disease"/>
            <person name="Wu L."/>
            <person name="Ma J."/>
        </authorList>
    </citation>
    <scope>NUCLEOTIDE SEQUENCE [LARGE SCALE GENOMIC DNA]</scope>
    <source>
        <strain evidence="4">CCUG 56752</strain>
    </source>
</reference>
<feature type="signal peptide" evidence="1">
    <location>
        <begin position="1"/>
        <end position="20"/>
    </location>
</feature>
<dbReference type="InterPro" id="IPR025485">
    <property type="entry name" value="DUF4377"/>
</dbReference>
<comment type="caution">
    <text evidence="3">The sequence shown here is derived from an EMBL/GenBank/DDBJ whole genome shotgun (WGS) entry which is preliminary data.</text>
</comment>
<proteinExistence type="predicted"/>
<evidence type="ECO:0000256" key="1">
    <source>
        <dbReference type="SAM" id="SignalP"/>
    </source>
</evidence>
<name>A0ABW3GMT2_9FLAO</name>
<organism evidence="3 4">
    <name type="scientific">Psychroflexus salinarum</name>
    <dbReference type="NCBI Taxonomy" id="546024"/>
    <lineage>
        <taxon>Bacteria</taxon>
        <taxon>Pseudomonadati</taxon>
        <taxon>Bacteroidota</taxon>
        <taxon>Flavobacteriia</taxon>
        <taxon>Flavobacteriales</taxon>
        <taxon>Flavobacteriaceae</taxon>
        <taxon>Psychroflexus</taxon>
    </lineage>
</organism>
<keyword evidence="1" id="KW-0732">Signal</keyword>
<dbReference type="Proteomes" id="UP001597049">
    <property type="component" value="Unassembled WGS sequence"/>
</dbReference>
<dbReference type="Pfam" id="PF14302">
    <property type="entry name" value="DUF4377"/>
    <property type="match status" value="1"/>
</dbReference>
<feature type="domain" description="DUF4377" evidence="2">
    <location>
        <begin position="48"/>
        <end position="105"/>
    </location>
</feature>
<evidence type="ECO:0000313" key="4">
    <source>
        <dbReference type="Proteomes" id="UP001597049"/>
    </source>
</evidence>
<keyword evidence="4" id="KW-1185">Reference proteome</keyword>